<evidence type="ECO:0000313" key="2">
    <source>
        <dbReference type="Proteomes" id="UP001283361"/>
    </source>
</evidence>
<comment type="caution">
    <text evidence="1">The sequence shown here is derived from an EMBL/GenBank/DDBJ whole genome shotgun (WGS) entry which is preliminary data.</text>
</comment>
<gene>
    <name evidence="1" type="ORF">RRG08_046845</name>
</gene>
<sequence>MSVPRWTPGTPGRPWGPYPEWCIPRAQPPPETDGNTRYIVPRVVTRLSLPLADRRLGRDKIRNDRSIPRQQNLDVRKGHEKRETVAVRNDYFGCGFKRPIARVNKVVLSRKRCEKGA</sequence>
<protein>
    <submittedName>
        <fullName evidence="1">Uncharacterized protein</fullName>
    </submittedName>
</protein>
<reference evidence="1" key="1">
    <citation type="journal article" date="2023" name="G3 (Bethesda)">
        <title>A reference genome for the long-term kleptoplast-retaining sea slug Elysia crispata morphotype clarki.</title>
        <authorList>
            <person name="Eastman K.E."/>
            <person name="Pendleton A.L."/>
            <person name="Shaikh M.A."/>
            <person name="Suttiyut T."/>
            <person name="Ogas R."/>
            <person name="Tomko P."/>
            <person name="Gavelis G."/>
            <person name="Widhalm J.R."/>
            <person name="Wisecaver J.H."/>
        </authorList>
    </citation>
    <scope>NUCLEOTIDE SEQUENCE</scope>
    <source>
        <strain evidence="1">ECLA1</strain>
    </source>
</reference>
<evidence type="ECO:0000313" key="1">
    <source>
        <dbReference type="EMBL" id="KAK3772260.1"/>
    </source>
</evidence>
<accession>A0AAE1DJN4</accession>
<dbReference type="Proteomes" id="UP001283361">
    <property type="component" value="Unassembled WGS sequence"/>
</dbReference>
<dbReference type="EMBL" id="JAWDGP010003645">
    <property type="protein sequence ID" value="KAK3772260.1"/>
    <property type="molecule type" value="Genomic_DNA"/>
</dbReference>
<proteinExistence type="predicted"/>
<name>A0AAE1DJN4_9GAST</name>
<dbReference type="AlphaFoldDB" id="A0AAE1DJN4"/>
<keyword evidence="2" id="KW-1185">Reference proteome</keyword>
<organism evidence="1 2">
    <name type="scientific">Elysia crispata</name>
    <name type="common">lettuce slug</name>
    <dbReference type="NCBI Taxonomy" id="231223"/>
    <lineage>
        <taxon>Eukaryota</taxon>
        <taxon>Metazoa</taxon>
        <taxon>Spiralia</taxon>
        <taxon>Lophotrochozoa</taxon>
        <taxon>Mollusca</taxon>
        <taxon>Gastropoda</taxon>
        <taxon>Heterobranchia</taxon>
        <taxon>Euthyneura</taxon>
        <taxon>Panpulmonata</taxon>
        <taxon>Sacoglossa</taxon>
        <taxon>Placobranchoidea</taxon>
        <taxon>Plakobranchidae</taxon>
        <taxon>Elysia</taxon>
    </lineage>
</organism>